<keyword evidence="2" id="KW-1185">Reference proteome</keyword>
<organism evidence="1 2">
    <name type="scientific">Paenibacillus hemerocallicola</name>
    <dbReference type="NCBI Taxonomy" id="1172614"/>
    <lineage>
        <taxon>Bacteria</taxon>
        <taxon>Bacillati</taxon>
        <taxon>Bacillota</taxon>
        <taxon>Bacilli</taxon>
        <taxon>Bacillales</taxon>
        <taxon>Paenibacillaceae</taxon>
        <taxon>Paenibacillus</taxon>
    </lineage>
</organism>
<sequence>MFPPWLIQAMRRRFDEVAARTAQASNIEQAYTQFDSVLQSFMDAMDDKLRNRFMVLEEKWNYVNSLEQEWLYMQGVKDGACLLSALQDSSRHSEP</sequence>
<dbReference type="OrthoDB" id="2618304at2"/>
<accession>A0A5C4T2D5</accession>
<dbReference type="RefSeq" id="WP_139605258.1">
    <property type="nucleotide sequence ID" value="NZ_VDCQ01000046.1"/>
</dbReference>
<dbReference type="Proteomes" id="UP000307943">
    <property type="component" value="Unassembled WGS sequence"/>
</dbReference>
<proteinExistence type="predicted"/>
<dbReference type="EMBL" id="VDCQ01000046">
    <property type="protein sequence ID" value="TNJ63204.1"/>
    <property type="molecule type" value="Genomic_DNA"/>
</dbReference>
<gene>
    <name evidence="1" type="ORF">FE784_26420</name>
</gene>
<evidence type="ECO:0000313" key="2">
    <source>
        <dbReference type="Proteomes" id="UP000307943"/>
    </source>
</evidence>
<name>A0A5C4T2D5_9BACL</name>
<dbReference type="AlphaFoldDB" id="A0A5C4T2D5"/>
<comment type="caution">
    <text evidence="1">The sequence shown here is derived from an EMBL/GenBank/DDBJ whole genome shotgun (WGS) entry which is preliminary data.</text>
</comment>
<evidence type="ECO:0000313" key="1">
    <source>
        <dbReference type="EMBL" id="TNJ63204.1"/>
    </source>
</evidence>
<protein>
    <submittedName>
        <fullName evidence="1">Uncharacterized protein</fullName>
    </submittedName>
</protein>
<reference evidence="1 2" key="1">
    <citation type="submission" date="2019-05" db="EMBL/GenBank/DDBJ databases">
        <title>We sequenced the genome of Paenibacillus hemerocallicola KCTC 33185 for further insight into its adaptation and study the phylogeny of Paenibacillus.</title>
        <authorList>
            <person name="Narsing Rao M.P."/>
        </authorList>
    </citation>
    <scope>NUCLEOTIDE SEQUENCE [LARGE SCALE GENOMIC DNA]</scope>
    <source>
        <strain evidence="1 2">KCTC 33185</strain>
    </source>
</reference>